<evidence type="ECO:0000313" key="2">
    <source>
        <dbReference type="EMBL" id="CCC57197.1"/>
    </source>
</evidence>
<dbReference type="Gene3D" id="3.40.50.1110">
    <property type="entry name" value="SGNH hydrolase"/>
    <property type="match status" value="1"/>
</dbReference>
<evidence type="ECO:0000259" key="1">
    <source>
        <dbReference type="Pfam" id="PF13472"/>
    </source>
</evidence>
<reference evidence="2" key="1">
    <citation type="journal article" date="2011" name="J. Bacteriol.">
        <title>Genome Sequence of Weissella thailandensis fsh4-2.</title>
        <authorList>
            <person name="Benomar N."/>
            <person name="Abriouel H."/>
            <person name="Lee H."/>
            <person name="Cho G.S."/>
            <person name="Huch M."/>
            <person name="Pulido R.P."/>
            <person name="Holzapfel W.H."/>
            <person name="Galvez A."/>
            <person name="Franz C.M."/>
        </authorList>
    </citation>
    <scope>NUCLEOTIDE SEQUENCE</scope>
    <source>
        <strain evidence="2">Fsh4-2</strain>
    </source>
</reference>
<dbReference type="InterPro" id="IPR013830">
    <property type="entry name" value="SGNH_hydro"/>
</dbReference>
<dbReference type="PANTHER" id="PTHR30383">
    <property type="entry name" value="THIOESTERASE 1/PROTEASE 1/LYSOPHOSPHOLIPASE L1"/>
    <property type="match status" value="1"/>
</dbReference>
<reference evidence="2" key="2">
    <citation type="submission" date="2011-07" db="EMBL/GenBank/DDBJ databases">
        <authorList>
            <person name="Franz C."/>
        </authorList>
    </citation>
    <scope>NUCLEOTIDE SEQUENCE</scope>
    <source>
        <strain evidence="2">Fsh4-2</strain>
    </source>
</reference>
<protein>
    <submittedName>
        <fullName evidence="2">SGNH superfamily hydrolase</fullName>
    </submittedName>
</protein>
<dbReference type="InterPro" id="IPR036514">
    <property type="entry name" value="SGNH_hydro_sf"/>
</dbReference>
<keyword evidence="2" id="KW-0378">Hydrolase</keyword>
<proteinExistence type="predicted"/>
<feature type="domain" description="SGNH hydrolase-type esterase" evidence="1">
    <location>
        <begin position="43"/>
        <end position="278"/>
    </location>
</feature>
<dbReference type="EMBL" id="HE575164">
    <property type="protein sequence ID" value="CCC57197.1"/>
    <property type="molecule type" value="Genomic_DNA"/>
</dbReference>
<organism evidence="2">
    <name type="scientific">Weissella thailandensis fsh4-2</name>
    <dbReference type="NCBI Taxonomy" id="1056112"/>
    <lineage>
        <taxon>Bacteria</taxon>
        <taxon>Bacillati</taxon>
        <taxon>Bacillota</taxon>
        <taxon>Bacilli</taxon>
        <taxon>Lactobacillales</taxon>
        <taxon>Lactobacillaceae</taxon>
        <taxon>Weissella</taxon>
    </lineage>
</organism>
<dbReference type="InterPro" id="IPR051532">
    <property type="entry name" value="Ester_Hydrolysis_Enzymes"/>
</dbReference>
<dbReference type="SUPFAM" id="SSF52266">
    <property type="entry name" value="SGNH hydrolase"/>
    <property type="match status" value="1"/>
</dbReference>
<gene>
    <name evidence="2" type="ORF">WT2_01203</name>
</gene>
<dbReference type="AlphaFoldDB" id="G0UHE6"/>
<dbReference type="GO" id="GO:0004622">
    <property type="term" value="F:phosphatidylcholine lysophospholipase activity"/>
    <property type="evidence" value="ECO:0007669"/>
    <property type="project" value="TreeGrafter"/>
</dbReference>
<name>G0UHE6_9LACO</name>
<dbReference type="Pfam" id="PF13472">
    <property type="entry name" value="Lipase_GDSL_2"/>
    <property type="match status" value="1"/>
</dbReference>
<accession>G0UHE6</accession>
<sequence>MTRKESPVMQRKMYLFLASLFAFFIVGIGTVNADNKEKINLVAVGDSLTEGVGDTTKQQGYTKRTAKKLNKKYDVDVNTSNYGKAGDRSDQILARIKANSQAKKNIKQADAIVLTVGGNDLQQTLFKAVFSKSQSAVTKHVEQAMPDYTEHLTELTDFLKKQNKDAPIYLFGNYNPLYVYLANREDLNEDVKIYNDINANLASVDDRIYYVSTFKTLTFGQYKTKASREKLRKSSQNANRGSLNNKVVTKTLTAEKNVELNRYITTQDHYHPNNVGYDKMSTLLVKKMSGNKQDWLKK</sequence>
<dbReference type="PANTHER" id="PTHR30383:SF27">
    <property type="entry name" value="SPORE GERMINATION LIPASE LIPC"/>
    <property type="match status" value="1"/>
</dbReference>